<feature type="compositionally biased region" description="Polar residues" evidence="1">
    <location>
        <begin position="1"/>
        <end position="35"/>
    </location>
</feature>
<reference evidence="2" key="1">
    <citation type="journal article" date="2021" name="IMA Fungus">
        <title>Genomic characterization of three marine fungi, including Emericellopsis atlantica sp. nov. with signatures of a generalist lifestyle and marine biomass degradation.</title>
        <authorList>
            <person name="Hagestad O.C."/>
            <person name="Hou L."/>
            <person name="Andersen J.H."/>
            <person name="Hansen E.H."/>
            <person name="Altermark B."/>
            <person name="Li C."/>
            <person name="Kuhnert E."/>
            <person name="Cox R.J."/>
            <person name="Crous P.W."/>
            <person name="Spatafora J.W."/>
            <person name="Lail K."/>
            <person name="Amirebrahimi M."/>
            <person name="Lipzen A."/>
            <person name="Pangilinan J."/>
            <person name="Andreopoulos W."/>
            <person name="Hayes R.D."/>
            <person name="Ng V."/>
            <person name="Grigoriev I.V."/>
            <person name="Jackson S.A."/>
            <person name="Sutton T.D.S."/>
            <person name="Dobson A.D.W."/>
            <person name="Rama T."/>
        </authorList>
    </citation>
    <scope>NUCLEOTIDE SEQUENCE</scope>
    <source>
        <strain evidence="2">TRa018bII</strain>
    </source>
</reference>
<accession>A0A9P7YI68</accession>
<proteinExistence type="predicted"/>
<feature type="region of interest" description="Disordered" evidence="1">
    <location>
        <begin position="1"/>
        <end position="66"/>
    </location>
</feature>
<keyword evidence="3" id="KW-1185">Reference proteome</keyword>
<evidence type="ECO:0000313" key="3">
    <source>
        <dbReference type="Proteomes" id="UP000824998"/>
    </source>
</evidence>
<feature type="compositionally biased region" description="Polar residues" evidence="1">
    <location>
        <begin position="175"/>
        <end position="200"/>
    </location>
</feature>
<protein>
    <submittedName>
        <fullName evidence="2">Uncharacterized protein</fullName>
    </submittedName>
</protein>
<dbReference type="AlphaFoldDB" id="A0A9P7YI68"/>
<organism evidence="2 3">
    <name type="scientific">Amylocarpus encephaloides</name>
    <dbReference type="NCBI Taxonomy" id="45428"/>
    <lineage>
        <taxon>Eukaryota</taxon>
        <taxon>Fungi</taxon>
        <taxon>Dikarya</taxon>
        <taxon>Ascomycota</taxon>
        <taxon>Pezizomycotina</taxon>
        <taxon>Leotiomycetes</taxon>
        <taxon>Helotiales</taxon>
        <taxon>Helotiales incertae sedis</taxon>
        <taxon>Amylocarpus</taxon>
    </lineage>
</organism>
<feature type="region of interest" description="Disordered" evidence="1">
    <location>
        <begin position="151"/>
        <end position="211"/>
    </location>
</feature>
<comment type="caution">
    <text evidence="2">The sequence shown here is derived from an EMBL/GenBank/DDBJ whole genome shotgun (WGS) entry which is preliminary data.</text>
</comment>
<sequence>MPANLTTPYRTVQHSTAQHSKVPSTRTSQMTSNCARYSASELACPQAPSPKPRSRARLPRSRGCAADQNRRRHLLADLLGRLGWLLSVHSLTHSLRSLTPHSGHSLLTQDTHSSLRTLTPHSGHSLLTQDTHSLRTLTPHTGHSLLTQDTHSLTQDTHSSHRTLTPHSGHPLTHSGHSLTHSLTTPRPRTSQAQLPQINQRRPGFTSPARRTFQLPGHGISLAYVDFGFQRNSRISAVRGWLRSQKTRPSSATCLPLPRGIPKGGHVCI</sequence>
<feature type="compositionally biased region" description="Polar residues" evidence="1">
    <location>
        <begin position="151"/>
        <end position="166"/>
    </location>
</feature>
<dbReference type="Proteomes" id="UP000824998">
    <property type="component" value="Unassembled WGS sequence"/>
</dbReference>
<evidence type="ECO:0000256" key="1">
    <source>
        <dbReference type="SAM" id="MobiDB-lite"/>
    </source>
</evidence>
<dbReference type="EMBL" id="MU251482">
    <property type="protein sequence ID" value="KAG9233906.1"/>
    <property type="molecule type" value="Genomic_DNA"/>
</dbReference>
<name>A0A9P7YI68_9HELO</name>
<evidence type="ECO:0000313" key="2">
    <source>
        <dbReference type="EMBL" id="KAG9233906.1"/>
    </source>
</evidence>
<gene>
    <name evidence="2" type="ORF">BJ875DRAFT_30222</name>
</gene>